<dbReference type="PANTHER" id="PTHR22951">
    <property type="entry name" value="CLATHRIN ASSEMBLY PROTEIN"/>
    <property type="match status" value="1"/>
</dbReference>
<dbReference type="Proteomes" id="UP001457282">
    <property type="component" value="Unassembled WGS sequence"/>
</dbReference>
<dbReference type="InterPro" id="IPR011417">
    <property type="entry name" value="ANTH_dom"/>
</dbReference>
<dbReference type="GO" id="GO:0005794">
    <property type="term" value="C:Golgi apparatus"/>
    <property type="evidence" value="ECO:0007669"/>
    <property type="project" value="UniProtKB-SubCell"/>
</dbReference>
<dbReference type="InterPro" id="IPR013809">
    <property type="entry name" value="ENTH"/>
</dbReference>
<dbReference type="Pfam" id="PF07651">
    <property type="entry name" value="ANTH"/>
    <property type="match status" value="1"/>
</dbReference>
<evidence type="ECO:0000256" key="7">
    <source>
        <dbReference type="ARBA" id="ARBA00023176"/>
    </source>
</evidence>
<dbReference type="SUPFAM" id="SSF48464">
    <property type="entry name" value="ENTH/VHS domain"/>
    <property type="match status" value="1"/>
</dbReference>
<dbReference type="GO" id="GO:0072583">
    <property type="term" value="P:clathrin-dependent endocytosis"/>
    <property type="evidence" value="ECO:0007669"/>
    <property type="project" value="InterPro"/>
</dbReference>
<dbReference type="CDD" id="cd16987">
    <property type="entry name" value="ANTH_N_AP180_plant"/>
    <property type="match status" value="1"/>
</dbReference>
<dbReference type="PANTHER" id="PTHR22951:SF75">
    <property type="entry name" value="CLATHRIN COAT ASSEMBLY PROTEIN AP180"/>
    <property type="match status" value="1"/>
</dbReference>
<dbReference type="GO" id="GO:0000149">
    <property type="term" value="F:SNARE binding"/>
    <property type="evidence" value="ECO:0007669"/>
    <property type="project" value="TreeGrafter"/>
</dbReference>
<dbReference type="SMART" id="SM00273">
    <property type="entry name" value="ENTH"/>
    <property type="match status" value="1"/>
</dbReference>
<dbReference type="InterPro" id="IPR014712">
    <property type="entry name" value="ANTH_dom_sf"/>
</dbReference>
<keyword evidence="8" id="KW-0968">Cytoplasmic vesicle</keyword>
<feature type="region of interest" description="Disordered" evidence="9">
    <location>
        <begin position="323"/>
        <end position="344"/>
    </location>
</feature>
<sequence length="814" mass="89221">MPSKLKKAIGAVKDQTSISLAKVSNTSANSANLEVTVLKATSHDVVPIDDKYVHEILSLISSSKSYAAACAQAIAKRIGKTRNWIVALKSLMLVLRIFQDGDPYFPIEVLHAMKRGAKILNLSNFRADSTSCPWDYTTFVRNFALYLEERLDCFLTGKLQRRFTYQRDQDCIIINNTNRNHRRRGNNEPVVRDMKPAMLLDRIQFWQKLLDRAIATIPSGAAKTNRLVLISLYAIVQETYDLYRDISDGLALLLDSFFHLQYQSCLSAFHACVKASKQFEDLSSFYGICKGLGVGRTSEYPSVQKISEELIETLQEFLKDQASFPGRSPPSHLNQSVKDKAMASPEQFELANSEPYEGTASERGSAFGSACTSLEDLMSVGTIENGAASPSWSAEQDFYNSEEQLSEKTLSPIQSPLPEFLAGSNDKGSSQSSPPIDIFEVWPPQKTDQVQEQQGADQEGEQPGWELVLFESANQSAGMETSPIASPSPNLSPNLLESSSSPDFNYFFQQSSTGSALHQYNPFLQDGVQVESFEIPASNETSSNVGLQNFGGDDLFSFPSTSQASAPSTFCGRSSNGSTVAPTFVADSLKEQSTMSPTFSAQKLNGITTGPIFLAQSRKESAMSQTFSSNGSKMAPTFFAEIPKQSTTSPTSSAQNSNERAVAPTFRATNPQETEIAPTFSAQSPKGSSRSPTFCAQNTEKSITTPTFIAEFPKKSTMSPTFRMLAPSNGSVAPSFSAGERNEFTFSMRSSDNETPRVFGSPFAIENDDPFGPFSSVTSTSEPVCNGAMNEETMLHQQRLWLEQQNKIIAKHLT</sequence>
<evidence type="ECO:0000256" key="1">
    <source>
        <dbReference type="ARBA" id="ARBA00004132"/>
    </source>
</evidence>
<evidence type="ECO:0000256" key="5">
    <source>
        <dbReference type="ARBA" id="ARBA00023034"/>
    </source>
</evidence>
<dbReference type="FunFam" id="1.25.40.90:FF:000019">
    <property type="entry name" value="Clathrin coat assembly protein"/>
    <property type="match status" value="1"/>
</dbReference>
<keyword evidence="4" id="KW-0254">Endocytosis</keyword>
<keyword evidence="7" id="KW-0168">Coated pit</keyword>
<dbReference type="GO" id="GO:0005546">
    <property type="term" value="F:phosphatidylinositol-4,5-bisphosphate binding"/>
    <property type="evidence" value="ECO:0007669"/>
    <property type="project" value="TreeGrafter"/>
</dbReference>
<dbReference type="EMBL" id="JBEDUW010000006">
    <property type="protein sequence ID" value="KAK9924469.1"/>
    <property type="molecule type" value="Genomic_DNA"/>
</dbReference>
<feature type="region of interest" description="Disordered" evidence="9">
    <location>
        <begin position="415"/>
        <end position="439"/>
    </location>
</feature>
<comment type="caution">
    <text evidence="11">The sequence shown here is derived from an EMBL/GenBank/DDBJ whole genome shotgun (WGS) entry which is preliminary data.</text>
</comment>
<dbReference type="GO" id="GO:0005905">
    <property type="term" value="C:clathrin-coated pit"/>
    <property type="evidence" value="ECO:0007669"/>
    <property type="project" value="UniProtKB-SubCell"/>
</dbReference>
<dbReference type="InterPro" id="IPR048050">
    <property type="entry name" value="ANTH_N_plant"/>
</dbReference>
<protein>
    <recommendedName>
        <fullName evidence="10">ENTH domain-containing protein</fullName>
    </recommendedName>
</protein>
<evidence type="ECO:0000256" key="4">
    <source>
        <dbReference type="ARBA" id="ARBA00022583"/>
    </source>
</evidence>
<evidence type="ECO:0000256" key="3">
    <source>
        <dbReference type="ARBA" id="ARBA00004600"/>
    </source>
</evidence>
<dbReference type="GO" id="GO:0005545">
    <property type="term" value="F:1-phosphatidylinositol binding"/>
    <property type="evidence" value="ECO:0007669"/>
    <property type="project" value="InterPro"/>
</dbReference>
<evidence type="ECO:0000256" key="2">
    <source>
        <dbReference type="ARBA" id="ARBA00004555"/>
    </source>
</evidence>
<dbReference type="AlphaFoldDB" id="A0AAW1WKL2"/>
<keyword evidence="5" id="KW-0333">Golgi apparatus</keyword>
<dbReference type="SUPFAM" id="SSF89009">
    <property type="entry name" value="GAT-like domain"/>
    <property type="match status" value="1"/>
</dbReference>
<gene>
    <name evidence="11" type="ORF">M0R45_032835</name>
</gene>
<organism evidence="11 12">
    <name type="scientific">Rubus argutus</name>
    <name type="common">Southern blackberry</name>
    <dbReference type="NCBI Taxonomy" id="59490"/>
    <lineage>
        <taxon>Eukaryota</taxon>
        <taxon>Viridiplantae</taxon>
        <taxon>Streptophyta</taxon>
        <taxon>Embryophyta</taxon>
        <taxon>Tracheophyta</taxon>
        <taxon>Spermatophyta</taxon>
        <taxon>Magnoliopsida</taxon>
        <taxon>eudicotyledons</taxon>
        <taxon>Gunneridae</taxon>
        <taxon>Pentapetalae</taxon>
        <taxon>rosids</taxon>
        <taxon>fabids</taxon>
        <taxon>Rosales</taxon>
        <taxon>Rosaceae</taxon>
        <taxon>Rosoideae</taxon>
        <taxon>Rosoideae incertae sedis</taxon>
        <taxon>Rubus</taxon>
    </lineage>
</organism>
<evidence type="ECO:0000259" key="10">
    <source>
        <dbReference type="PROSITE" id="PS50942"/>
    </source>
</evidence>
<evidence type="ECO:0000313" key="11">
    <source>
        <dbReference type="EMBL" id="KAK9924469.1"/>
    </source>
</evidence>
<accession>A0AAW1WKL2</accession>
<comment type="subcellular location">
    <subcellularLocation>
        <location evidence="1">Cytoplasmic vesicle</location>
        <location evidence="1">Clathrin-coated vesicle</location>
    </subcellularLocation>
    <subcellularLocation>
        <location evidence="2">Golgi apparatus</location>
    </subcellularLocation>
    <subcellularLocation>
        <location evidence="3">Membrane</location>
        <location evidence="3">Clathrin-coated pit</location>
    </subcellularLocation>
</comment>
<name>A0AAW1WKL2_RUBAR</name>
<keyword evidence="6" id="KW-0472">Membrane</keyword>
<proteinExistence type="predicted"/>
<dbReference type="InterPro" id="IPR008942">
    <property type="entry name" value="ENTH_VHS"/>
</dbReference>
<reference evidence="11 12" key="1">
    <citation type="journal article" date="2023" name="G3 (Bethesda)">
        <title>A chromosome-length genome assembly and annotation of blackberry (Rubus argutus, cv. 'Hillquist').</title>
        <authorList>
            <person name="Bruna T."/>
            <person name="Aryal R."/>
            <person name="Dudchenko O."/>
            <person name="Sargent D.J."/>
            <person name="Mead D."/>
            <person name="Buti M."/>
            <person name="Cavallini A."/>
            <person name="Hytonen T."/>
            <person name="Andres J."/>
            <person name="Pham M."/>
            <person name="Weisz D."/>
            <person name="Mascagni F."/>
            <person name="Usai G."/>
            <person name="Natali L."/>
            <person name="Bassil N."/>
            <person name="Fernandez G.E."/>
            <person name="Lomsadze A."/>
            <person name="Armour M."/>
            <person name="Olukolu B."/>
            <person name="Poorten T."/>
            <person name="Britton C."/>
            <person name="Davik J."/>
            <person name="Ashrafi H."/>
            <person name="Aiden E.L."/>
            <person name="Borodovsky M."/>
            <person name="Worthington M."/>
        </authorList>
    </citation>
    <scope>NUCLEOTIDE SEQUENCE [LARGE SCALE GENOMIC DNA]</scope>
    <source>
        <strain evidence="11">PI 553951</strain>
    </source>
</reference>
<evidence type="ECO:0000256" key="9">
    <source>
        <dbReference type="SAM" id="MobiDB-lite"/>
    </source>
</evidence>
<dbReference type="GO" id="GO:0048268">
    <property type="term" value="P:clathrin coat assembly"/>
    <property type="evidence" value="ECO:0007669"/>
    <property type="project" value="InterPro"/>
</dbReference>
<dbReference type="GO" id="GO:0032050">
    <property type="term" value="F:clathrin heavy chain binding"/>
    <property type="evidence" value="ECO:0007669"/>
    <property type="project" value="TreeGrafter"/>
</dbReference>
<dbReference type="PROSITE" id="PS50942">
    <property type="entry name" value="ENTH"/>
    <property type="match status" value="1"/>
</dbReference>
<feature type="domain" description="ENTH" evidence="10">
    <location>
        <begin position="25"/>
        <end position="161"/>
    </location>
</feature>
<evidence type="ECO:0000313" key="12">
    <source>
        <dbReference type="Proteomes" id="UP001457282"/>
    </source>
</evidence>
<dbReference type="Gene3D" id="1.25.40.90">
    <property type="match status" value="1"/>
</dbReference>
<evidence type="ECO:0000256" key="8">
    <source>
        <dbReference type="ARBA" id="ARBA00023329"/>
    </source>
</evidence>
<dbReference type="InterPro" id="IPR045192">
    <property type="entry name" value="AP180-like"/>
</dbReference>
<dbReference type="GO" id="GO:0030136">
    <property type="term" value="C:clathrin-coated vesicle"/>
    <property type="evidence" value="ECO:0007669"/>
    <property type="project" value="UniProtKB-SubCell"/>
</dbReference>
<keyword evidence="12" id="KW-1185">Reference proteome</keyword>
<dbReference type="GO" id="GO:0006900">
    <property type="term" value="P:vesicle budding from membrane"/>
    <property type="evidence" value="ECO:0007669"/>
    <property type="project" value="TreeGrafter"/>
</dbReference>
<dbReference type="FunFam" id="1.20.58.150:FF:000005">
    <property type="entry name" value="putative clathrin assembly protein At2g25430"/>
    <property type="match status" value="1"/>
</dbReference>
<dbReference type="Gene3D" id="1.20.58.150">
    <property type="entry name" value="ANTH domain"/>
    <property type="match status" value="1"/>
</dbReference>
<evidence type="ECO:0000256" key="6">
    <source>
        <dbReference type="ARBA" id="ARBA00023136"/>
    </source>
</evidence>